<feature type="domain" description="T6SS Phospholipase effector Tle1-like catalytic" evidence="1">
    <location>
        <begin position="6"/>
        <end position="161"/>
    </location>
</feature>
<dbReference type="InterPro" id="IPR018712">
    <property type="entry name" value="Tle1-like_cat"/>
</dbReference>
<dbReference type="AlphaFoldDB" id="A0A478EBW2"/>
<dbReference type="SUPFAM" id="SSF53474">
    <property type="entry name" value="alpha/beta-Hydrolases"/>
    <property type="match status" value="1"/>
</dbReference>
<protein>
    <recommendedName>
        <fullName evidence="1">T6SS Phospholipase effector Tle1-like catalytic domain-containing protein</fullName>
    </recommendedName>
</protein>
<evidence type="ECO:0000313" key="3">
    <source>
        <dbReference type="Proteomes" id="UP000053095"/>
    </source>
</evidence>
<dbReference type="EMBL" id="DF933840">
    <property type="protein sequence ID" value="GAM42348.1"/>
    <property type="molecule type" value="Genomic_DNA"/>
</dbReference>
<evidence type="ECO:0000313" key="2">
    <source>
        <dbReference type="EMBL" id="GAM42348.1"/>
    </source>
</evidence>
<proteinExistence type="predicted"/>
<keyword evidence="3" id="KW-1185">Reference proteome</keyword>
<reference evidence="3" key="1">
    <citation type="journal article" date="2015" name="Genome Announc.">
        <title>Draft genome sequence of Talaromyces cellulolyticus strain Y-94, a source of lignocellulosic biomass-degrading enzymes.</title>
        <authorList>
            <person name="Fujii T."/>
            <person name="Koike H."/>
            <person name="Sawayama S."/>
            <person name="Yano S."/>
            <person name="Inoue H."/>
        </authorList>
    </citation>
    <scope>NUCLEOTIDE SEQUENCE [LARGE SCALE GENOMIC DNA]</scope>
    <source>
        <strain evidence="3">Y-94</strain>
    </source>
</reference>
<feature type="domain" description="T6SS Phospholipase effector Tle1-like catalytic" evidence="1">
    <location>
        <begin position="178"/>
        <end position="255"/>
    </location>
</feature>
<gene>
    <name evidence="2" type="ORF">TCE0_044r16237</name>
</gene>
<dbReference type="PANTHER" id="PTHR33840:SF1">
    <property type="entry name" value="TLE1 PHOSPHOLIPASE DOMAIN-CONTAINING PROTEIN"/>
    <property type="match status" value="1"/>
</dbReference>
<dbReference type="PANTHER" id="PTHR33840">
    <property type="match status" value="1"/>
</dbReference>
<dbReference type="Proteomes" id="UP000053095">
    <property type="component" value="Unassembled WGS sequence"/>
</dbReference>
<name>A0A478EBW2_TALPI</name>
<dbReference type="InterPro" id="IPR029058">
    <property type="entry name" value="AB_hydrolase_fold"/>
</dbReference>
<dbReference type="Pfam" id="PF09994">
    <property type="entry name" value="T6SS_Tle1-like_cat"/>
    <property type="match status" value="2"/>
</dbReference>
<evidence type="ECO:0000259" key="1">
    <source>
        <dbReference type="Pfam" id="PF09994"/>
    </source>
</evidence>
<accession>A0A478EBW2</accession>
<organism evidence="2 3">
    <name type="scientific">Talaromyces pinophilus</name>
    <name type="common">Penicillium pinophilum</name>
    <dbReference type="NCBI Taxonomy" id="128442"/>
    <lineage>
        <taxon>Eukaryota</taxon>
        <taxon>Fungi</taxon>
        <taxon>Dikarya</taxon>
        <taxon>Ascomycota</taxon>
        <taxon>Pezizomycotina</taxon>
        <taxon>Eurotiomycetes</taxon>
        <taxon>Eurotiomycetidae</taxon>
        <taxon>Eurotiales</taxon>
        <taxon>Trichocomaceae</taxon>
        <taxon>Talaromyces</taxon>
        <taxon>Talaromyces sect. Talaromyces</taxon>
    </lineage>
</organism>
<sequence>MTNGAKCIILCLDGTWDNSDDGYQKPSPRNPNASLQVPSNVTRIYRALATQSLDGKRQVMYYHPGLGTTGNITDSIAGGAFGAGISENIREAYSFIAINYDPGDEIILLGFSRGAFTARSVAGLITEIGLLTRKGMENFYPIFKDAENSTNPYYKDEFPTVPFPNKPKPPHREEEYKRRLEEFYDTSLSNGIKYAFQALALDETRTPFAPAVWERLSNVRTDLRQVWFPGAHANVGGGYPDQEIADICMAWMMDQLASIGIGFEHATIDKLFQENVSYYYNTRSNARSSASGSKRKAWAQWAIASIYHEHKPVRPWGLGQIYDAEVGFYHLSGKTVRTPGMYHRVNPDTGSPTPEFLVNTNERIHRSVRIRLGLDGLGPDDIGLYNCPALFKKGPWRLRRMRTRTWELDPRYPPWSLSGDPDEILDERPDFCWVWVYTGARINMPPEPIMIEETLGPYERKLLRLNNGSPSAYFTPLLLLRAR</sequence>